<name>A0A4R2LF20_9BACE</name>
<accession>A0A4R2LF20</accession>
<evidence type="ECO:0000313" key="2">
    <source>
        <dbReference type="Proteomes" id="UP000295600"/>
    </source>
</evidence>
<dbReference type="Proteomes" id="UP000295600">
    <property type="component" value="Unassembled WGS sequence"/>
</dbReference>
<reference evidence="1 2" key="1">
    <citation type="submission" date="2019-03" db="EMBL/GenBank/DDBJ databases">
        <title>Genomic Encyclopedia of Type Strains, Phase IV (KMG-IV): sequencing the most valuable type-strain genomes for metagenomic binning, comparative biology and taxonomic classification.</title>
        <authorList>
            <person name="Goeker M."/>
        </authorList>
    </citation>
    <scope>NUCLEOTIDE SEQUENCE [LARGE SCALE GENOMIC DNA]</scope>
    <source>
        <strain evidence="1 2">DSM 23917</strain>
    </source>
</reference>
<protein>
    <submittedName>
        <fullName evidence="1">Uncharacterized protein</fullName>
    </submittedName>
</protein>
<evidence type="ECO:0000313" key="1">
    <source>
        <dbReference type="EMBL" id="TCO88123.1"/>
    </source>
</evidence>
<organism evidence="1 2">
    <name type="scientific">Prevotella heparinolytica</name>
    <dbReference type="NCBI Taxonomy" id="28113"/>
    <lineage>
        <taxon>Bacteria</taxon>
        <taxon>Pseudomonadati</taxon>
        <taxon>Bacteroidota</taxon>
        <taxon>Bacteroidia</taxon>
        <taxon>Bacteroidales</taxon>
        <taxon>Bacteroidaceae</taxon>
        <taxon>Bacteroides</taxon>
    </lineage>
</organism>
<gene>
    <name evidence="1" type="ORF">EV202_1276</name>
</gene>
<dbReference type="AlphaFoldDB" id="A0A4R2LF20"/>
<sequence length="99" mass="11395">MNKEVRNYTSIASPDGKEKIWISRPTRVGQLQCTCSFSLKGNLTFVDAIDALEYLSVEKVGQIDEEFSFFIVRPNIDPRKCALRLIDDLPELMNEHFNQ</sequence>
<proteinExistence type="predicted"/>
<comment type="caution">
    <text evidence="1">The sequence shown here is derived from an EMBL/GenBank/DDBJ whole genome shotgun (WGS) entry which is preliminary data.</text>
</comment>
<dbReference type="RefSeq" id="WP_131927256.1">
    <property type="nucleotide sequence ID" value="NZ_SLXB01000027.1"/>
</dbReference>
<dbReference type="EMBL" id="SLXB01000027">
    <property type="protein sequence ID" value="TCO88123.1"/>
    <property type="molecule type" value="Genomic_DNA"/>
</dbReference>